<evidence type="ECO:0000313" key="2">
    <source>
        <dbReference type="EMBL" id="WUS58895.1"/>
    </source>
</evidence>
<feature type="region of interest" description="Disordered" evidence="1">
    <location>
        <begin position="180"/>
        <end position="259"/>
    </location>
</feature>
<accession>A0ABZ1WDE1</accession>
<organism evidence="2 3">
    <name type="scientific">Kitasatospora herbaricolor</name>
    <dbReference type="NCBI Taxonomy" id="68217"/>
    <lineage>
        <taxon>Bacteria</taxon>
        <taxon>Bacillati</taxon>
        <taxon>Actinomycetota</taxon>
        <taxon>Actinomycetes</taxon>
        <taxon>Kitasatosporales</taxon>
        <taxon>Streptomycetaceae</taxon>
        <taxon>Kitasatospora</taxon>
    </lineage>
</organism>
<dbReference type="Proteomes" id="UP001432014">
    <property type="component" value="Chromosome"/>
</dbReference>
<proteinExistence type="predicted"/>
<evidence type="ECO:0000256" key="1">
    <source>
        <dbReference type="SAM" id="MobiDB-lite"/>
    </source>
</evidence>
<keyword evidence="3" id="KW-1185">Reference proteome</keyword>
<name>A0ABZ1WDE1_9ACTN</name>
<dbReference type="RefSeq" id="WP_329494944.1">
    <property type="nucleotide sequence ID" value="NZ_CP108460.1"/>
</dbReference>
<protein>
    <recommendedName>
        <fullName evidence="4">Secreted protein</fullName>
    </recommendedName>
</protein>
<evidence type="ECO:0000313" key="3">
    <source>
        <dbReference type="Proteomes" id="UP001432014"/>
    </source>
</evidence>
<feature type="compositionally biased region" description="Gly residues" evidence="1">
    <location>
        <begin position="207"/>
        <end position="231"/>
    </location>
</feature>
<sequence>MDAVGVVLGLVLLIGVGLLTLAVVGTVKAAKAMAAKVERHEANARRAVENVALKAKTYTKPGAQGQISATRLALRTSLDGTRLVLESSLAEDGQLAESLQLLARLDVHAAELDGELRILEREPDAGRIAAKLPELRERAERITHSAETMRWAAQDRMHRFAEDELTRLSKECESEAGALRHWDAAPRVPGAAGSSAGGSGSAPVDGSGAGAGSGAGTQGRAGLPAGPGGPGAEELLGLGDPLSRLAQRLRKPSTGPSAG</sequence>
<evidence type="ECO:0008006" key="4">
    <source>
        <dbReference type="Google" id="ProtNLM"/>
    </source>
</evidence>
<reference evidence="2 3" key="1">
    <citation type="submission" date="2022-10" db="EMBL/GenBank/DDBJ databases">
        <title>The complete genomes of actinobacterial strains from the NBC collection.</title>
        <authorList>
            <person name="Joergensen T.S."/>
            <person name="Alvarez Arevalo M."/>
            <person name="Sterndorff E.B."/>
            <person name="Faurdal D."/>
            <person name="Vuksanovic O."/>
            <person name="Mourched A.-S."/>
            <person name="Charusanti P."/>
            <person name="Shaw S."/>
            <person name="Blin K."/>
            <person name="Weber T."/>
        </authorList>
    </citation>
    <scope>NUCLEOTIDE SEQUENCE [LARGE SCALE GENOMIC DNA]</scope>
    <source>
        <strain evidence="2 3">NBC_01247</strain>
    </source>
</reference>
<dbReference type="EMBL" id="CP108482">
    <property type="protein sequence ID" value="WUS58895.1"/>
    <property type="molecule type" value="Genomic_DNA"/>
</dbReference>
<gene>
    <name evidence="2" type="ORF">OG469_27360</name>
</gene>